<dbReference type="SMART" id="SM00212">
    <property type="entry name" value="UBCc"/>
    <property type="match status" value="1"/>
</dbReference>
<sequence>MCDRFRKDFHRLMRTCSNGNEQITIIEWNDEELDVFKVKIRPANGPYRGGEFEFIIREENYPNCPPLVHCCNDIYHPNIDPTSEFEEGNVCINLLEEWNPRFNLDTLMQGLLFIFYEPNLDDPLSPYFAGVSYETFNEDVRRSIKGLEVDGNIFDNVLRDGWLDFEKEPSDTNTTNLNDLCVVVLNENDDDNDDIDDKSNTVKNTEDDTTTAAMNRQNSKFEKDEVIQNPEHIKHQVVNKLDIYHQYIGAIVPQIFHKAFYTHFATSIITTLVQITLTVLR</sequence>
<protein>
    <submittedName>
        <fullName evidence="2">Uncharacterized protein</fullName>
    </submittedName>
</protein>
<dbReference type="CDD" id="cd23794">
    <property type="entry name" value="UBCc_UBE2F_UBE2M"/>
    <property type="match status" value="1"/>
</dbReference>
<reference evidence="2" key="1">
    <citation type="submission" date="2022-03" db="EMBL/GenBank/DDBJ databases">
        <authorList>
            <person name="Martin C."/>
        </authorList>
    </citation>
    <scope>NUCLEOTIDE SEQUENCE</scope>
</reference>
<dbReference type="SUPFAM" id="SSF54495">
    <property type="entry name" value="UBC-like"/>
    <property type="match status" value="1"/>
</dbReference>
<dbReference type="Proteomes" id="UP000749559">
    <property type="component" value="Unassembled WGS sequence"/>
</dbReference>
<evidence type="ECO:0000313" key="3">
    <source>
        <dbReference type="Proteomes" id="UP000749559"/>
    </source>
</evidence>
<dbReference type="InterPro" id="IPR016135">
    <property type="entry name" value="UBQ-conjugating_enzyme/RWD"/>
</dbReference>
<evidence type="ECO:0000256" key="1">
    <source>
        <dbReference type="SAM" id="MobiDB-lite"/>
    </source>
</evidence>
<dbReference type="OrthoDB" id="9978460at2759"/>
<evidence type="ECO:0000313" key="2">
    <source>
        <dbReference type="EMBL" id="CAH1777997.1"/>
    </source>
</evidence>
<dbReference type="AlphaFoldDB" id="A0A8J1TIU3"/>
<comment type="caution">
    <text evidence="2">The sequence shown here is derived from an EMBL/GenBank/DDBJ whole genome shotgun (WGS) entry which is preliminary data.</text>
</comment>
<gene>
    <name evidence="2" type="ORF">OFUS_LOCUS4971</name>
</gene>
<dbReference type="PROSITE" id="PS50127">
    <property type="entry name" value="UBC_2"/>
    <property type="match status" value="1"/>
</dbReference>
<feature type="compositionally biased region" description="Basic and acidic residues" evidence="1">
    <location>
        <begin position="197"/>
        <end position="206"/>
    </location>
</feature>
<dbReference type="EMBL" id="CAIIXF020000002">
    <property type="protein sequence ID" value="CAH1777997.1"/>
    <property type="molecule type" value="Genomic_DNA"/>
</dbReference>
<feature type="region of interest" description="Disordered" evidence="1">
    <location>
        <begin position="191"/>
        <end position="211"/>
    </location>
</feature>
<dbReference type="Gene3D" id="3.10.110.10">
    <property type="entry name" value="Ubiquitin Conjugating Enzyme"/>
    <property type="match status" value="1"/>
</dbReference>
<proteinExistence type="predicted"/>
<dbReference type="Pfam" id="PF00179">
    <property type="entry name" value="UQ_con"/>
    <property type="match status" value="1"/>
</dbReference>
<dbReference type="InterPro" id="IPR000608">
    <property type="entry name" value="UBC"/>
</dbReference>
<keyword evidence="3" id="KW-1185">Reference proteome</keyword>
<dbReference type="InterPro" id="IPR050113">
    <property type="entry name" value="Ub_conjugating_enzyme"/>
</dbReference>
<dbReference type="PANTHER" id="PTHR24067">
    <property type="entry name" value="UBIQUITIN-CONJUGATING ENZYME E2"/>
    <property type="match status" value="1"/>
</dbReference>
<accession>A0A8J1TIU3</accession>
<name>A0A8J1TIU3_OWEFU</name>
<organism evidence="2 3">
    <name type="scientific">Owenia fusiformis</name>
    <name type="common">Polychaete worm</name>
    <dbReference type="NCBI Taxonomy" id="6347"/>
    <lineage>
        <taxon>Eukaryota</taxon>
        <taxon>Metazoa</taxon>
        <taxon>Spiralia</taxon>
        <taxon>Lophotrochozoa</taxon>
        <taxon>Annelida</taxon>
        <taxon>Polychaeta</taxon>
        <taxon>Sedentaria</taxon>
        <taxon>Canalipalpata</taxon>
        <taxon>Sabellida</taxon>
        <taxon>Oweniida</taxon>
        <taxon>Oweniidae</taxon>
        <taxon>Owenia</taxon>
    </lineage>
</organism>